<gene>
    <name evidence="2" type="ORF">CLAU1311_LOCUS8445</name>
</gene>
<dbReference type="AlphaFoldDB" id="A0A7S2Z7E2"/>
<dbReference type="Pfam" id="PF01722">
    <property type="entry name" value="BolA"/>
    <property type="match status" value="1"/>
</dbReference>
<proteinExistence type="inferred from homology"/>
<name>A0A7S2Z7E2_9CHLO</name>
<organism evidence="2">
    <name type="scientific">Chloropicon laureae</name>
    <dbReference type="NCBI Taxonomy" id="464258"/>
    <lineage>
        <taxon>Eukaryota</taxon>
        <taxon>Viridiplantae</taxon>
        <taxon>Chlorophyta</taxon>
        <taxon>Chloropicophyceae</taxon>
        <taxon>Chloropicales</taxon>
        <taxon>Chloropicaceae</taxon>
        <taxon>Chloropicon</taxon>
    </lineage>
</organism>
<evidence type="ECO:0000313" key="2">
    <source>
        <dbReference type="EMBL" id="CAE0027327.1"/>
    </source>
</evidence>
<accession>A0A7S2Z7E2</accession>
<dbReference type="InterPro" id="IPR036065">
    <property type="entry name" value="BolA-like_sf"/>
</dbReference>
<dbReference type="SUPFAM" id="SSF82657">
    <property type="entry name" value="BolA-like"/>
    <property type="match status" value="1"/>
</dbReference>
<comment type="similarity">
    <text evidence="1">Belongs to the BolA/IbaG family.</text>
</comment>
<reference evidence="2" key="1">
    <citation type="submission" date="2021-01" db="EMBL/GenBank/DDBJ databases">
        <authorList>
            <person name="Corre E."/>
            <person name="Pelletier E."/>
            <person name="Niang G."/>
            <person name="Scheremetjew M."/>
            <person name="Finn R."/>
            <person name="Kale V."/>
            <person name="Holt S."/>
            <person name="Cochrane G."/>
            <person name="Meng A."/>
            <person name="Brown T."/>
            <person name="Cohen L."/>
        </authorList>
    </citation>
    <scope>NUCLEOTIDE SEQUENCE</scope>
    <source>
        <strain evidence="2">RCC856</strain>
    </source>
</reference>
<dbReference type="InterPro" id="IPR002634">
    <property type="entry name" value="BolA"/>
</dbReference>
<dbReference type="EMBL" id="HBHU01012975">
    <property type="protein sequence ID" value="CAE0027327.1"/>
    <property type="molecule type" value="Transcribed_RNA"/>
</dbReference>
<protein>
    <recommendedName>
        <fullName evidence="3">Bola-like protein</fullName>
    </recommendedName>
</protein>
<dbReference type="GO" id="GO:0016226">
    <property type="term" value="P:iron-sulfur cluster assembly"/>
    <property type="evidence" value="ECO:0007669"/>
    <property type="project" value="TreeGrafter"/>
</dbReference>
<dbReference type="PANTHER" id="PTHR46230">
    <property type="match status" value="1"/>
</dbReference>
<sequence>MLPPISRALRRHSRGAALGWALMSTAGSSEGGFMGPTAKAILAKVGEAIACESIDLRNDSHLHAGHTGNPTGAADAETHFKLKVVSEDFHGKRLIQRHRMVNEILKEELQRVGGIHALQLKLHTPAEVKKK</sequence>
<evidence type="ECO:0000256" key="1">
    <source>
        <dbReference type="RuleBase" id="RU003860"/>
    </source>
</evidence>
<dbReference type="PANTHER" id="PTHR46230:SF7">
    <property type="entry name" value="BOLA-LIKE PROTEIN 1"/>
    <property type="match status" value="1"/>
</dbReference>
<evidence type="ECO:0008006" key="3">
    <source>
        <dbReference type="Google" id="ProtNLM"/>
    </source>
</evidence>
<dbReference type="Gene3D" id="3.10.20.90">
    <property type="entry name" value="Phosphatidylinositol 3-kinase Catalytic Subunit, Chain A, domain 1"/>
    <property type="match status" value="1"/>
</dbReference>